<feature type="non-terminal residue" evidence="2">
    <location>
        <position position="1"/>
    </location>
</feature>
<proteinExistence type="predicted"/>
<keyword evidence="1" id="KW-1133">Transmembrane helix</keyword>
<protein>
    <submittedName>
        <fullName evidence="2">Uncharacterized protein</fullName>
    </submittedName>
</protein>
<dbReference type="EMBL" id="JAWJWE010000038">
    <property type="protein sequence ID" value="KAK6622739.1"/>
    <property type="molecule type" value="Genomic_DNA"/>
</dbReference>
<accession>A0AAN8PV68</accession>
<reference evidence="2 3" key="1">
    <citation type="submission" date="2023-10" db="EMBL/GenBank/DDBJ databases">
        <title>Genomes of two closely related lineages of the louse Polyplax serrata with different host specificities.</title>
        <authorList>
            <person name="Martinu J."/>
            <person name="Tarabai H."/>
            <person name="Stefka J."/>
            <person name="Hypsa V."/>
        </authorList>
    </citation>
    <scope>NUCLEOTIDE SEQUENCE [LARGE SCALE GENOMIC DNA]</scope>
    <source>
        <strain evidence="2">HR10_N</strain>
    </source>
</reference>
<dbReference type="AlphaFoldDB" id="A0AAN8PV68"/>
<organism evidence="2 3">
    <name type="scientific">Polyplax serrata</name>
    <name type="common">Common mouse louse</name>
    <dbReference type="NCBI Taxonomy" id="468196"/>
    <lineage>
        <taxon>Eukaryota</taxon>
        <taxon>Metazoa</taxon>
        <taxon>Ecdysozoa</taxon>
        <taxon>Arthropoda</taxon>
        <taxon>Hexapoda</taxon>
        <taxon>Insecta</taxon>
        <taxon>Pterygota</taxon>
        <taxon>Neoptera</taxon>
        <taxon>Paraneoptera</taxon>
        <taxon>Psocodea</taxon>
        <taxon>Troctomorpha</taxon>
        <taxon>Phthiraptera</taxon>
        <taxon>Anoplura</taxon>
        <taxon>Polyplacidae</taxon>
        <taxon>Polyplax</taxon>
    </lineage>
</organism>
<keyword evidence="1" id="KW-0472">Membrane</keyword>
<dbReference type="Proteomes" id="UP001372834">
    <property type="component" value="Unassembled WGS sequence"/>
</dbReference>
<evidence type="ECO:0000256" key="1">
    <source>
        <dbReference type="SAM" id="Phobius"/>
    </source>
</evidence>
<keyword evidence="1" id="KW-0812">Transmembrane</keyword>
<feature type="transmembrane region" description="Helical" evidence="1">
    <location>
        <begin position="53"/>
        <end position="76"/>
    </location>
</feature>
<evidence type="ECO:0000313" key="2">
    <source>
        <dbReference type="EMBL" id="KAK6622739.1"/>
    </source>
</evidence>
<comment type="caution">
    <text evidence="2">The sequence shown here is derived from an EMBL/GenBank/DDBJ whole genome shotgun (WGS) entry which is preliminary data.</text>
</comment>
<sequence length="81" mass="9620">HNHYHVVTEEAFLFALLHHKDNTKWLKKIVEILKFLKVLCKTRSRGSDQTRHYGVLLSETLSFNLVGFLLNFSFWFSQLDL</sequence>
<gene>
    <name evidence="2" type="ORF">RUM43_008582</name>
</gene>
<name>A0AAN8PV68_POLSC</name>
<evidence type="ECO:0000313" key="3">
    <source>
        <dbReference type="Proteomes" id="UP001372834"/>
    </source>
</evidence>